<organism evidence="5 6">
    <name type="scientific">Saccharomycopsis crataegensis</name>
    <dbReference type="NCBI Taxonomy" id="43959"/>
    <lineage>
        <taxon>Eukaryota</taxon>
        <taxon>Fungi</taxon>
        <taxon>Dikarya</taxon>
        <taxon>Ascomycota</taxon>
        <taxon>Saccharomycotina</taxon>
        <taxon>Saccharomycetes</taxon>
        <taxon>Saccharomycopsidaceae</taxon>
        <taxon>Saccharomycopsis</taxon>
    </lineage>
</organism>
<feature type="domain" description="TACO1/YebC-like N-terminal" evidence="4">
    <location>
        <begin position="34"/>
        <end position="104"/>
    </location>
</feature>
<dbReference type="RefSeq" id="XP_064852088.1">
    <property type="nucleotide sequence ID" value="XM_064996016.1"/>
</dbReference>
<dbReference type="PANTHER" id="PTHR12532:SF0">
    <property type="entry name" value="TRANSLATIONAL ACTIVATOR OF CYTOCHROME C OXIDASE 1"/>
    <property type="match status" value="1"/>
</dbReference>
<dbReference type="HAMAP" id="MF_00693">
    <property type="entry name" value="Transcrip_reg_TACO1"/>
    <property type="match status" value="1"/>
</dbReference>
<keyword evidence="6" id="KW-1185">Reference proteome</keyword>
<accession>A0AAV5QJS4</accession>
<dbReference type="InterPro" id="IPR002876">
    <property type="entry name" value="Transcrip_reg_TACO1-like"/>
</dbReference>
<evidence type="ECO:0000256" key="1">
    <source>
        <dbReference type="ARBA" id="ARBA00004173"/>
    </source>
</evidence>
<dbReference type="EMBL" id="BTFZ01000004">
    <property type="protein sequence ID" value="GMM35088.1"/>
    <property type="molecule type" value="Genomic_DNA"/>
</dbReference>
<protein>
    <submittedName>
        <fullName evidence="5">Dpc29 protein</fullName>
    </submittedName>
</protein>
<evidence type="ECO:0000259" key="4">
    <source>
        <dbReference type="Pfam" id="PF20772"/>
    </source>
</evidence>
<dbReference type="Pfam" id="PF01709">
    <property type="entry name" value="Transcrip_reg"/>
    <property type="match status" value="1"/>
</dbReference>
<name>A0AAV5QJS4_9ASCO</name>
<evidence type="ECO:0000259" key="3">
    <source>
        <dbReference type="Pfam" id="PF01709"/>
    </source>
</evidence>
<dbReference type="Proteomes" id="UP001360560">
    <property type="component" value="Unassembled WGS sequence"/>
</dbReference>
<dbReference type="Gene3D" id="1.10.10.200">
    <property type="match status" value="1"/>
</dbReference>
<dbReference type="Pfam" id="PF20772">
    <property type="entry name" value="TACO1_YebC_N"/>
    <property type="match status" value="1"/>
</dbReference>
<dbReference type="InterPro" id="IPR017856">
    <property type="entry name" value="Integrase-like_N"/>
</dbReference>
<dbReference type="SUPFAM" id="SSF75625">
    <property type="entry name" value="YebC-like"/>
    <property type="match status" value="1"/>
</dbReference>
<dbReference type="PANTHER" id="PTHR12532">
    <property type="entry name" value="TRANSLATIONAL ACTIVATOR OF CYTOCHROME C OXIDASE 1"/>
    <property type="match status" value="1"/>
</dbReference>
<reference evidence="5 6" key="1">
    <citation type="journal article" date="2023" name="Elife">
        <title>Identification of key yeast species and microbe-microbe interactions impacting larval growth of Drosophila in the wild.</title>
        <authorList>
            <person name="Mure A."/>
            <person name="Sugiura Y."/>
            <person name="Maeda R."/>
            <person name="Honda K."/>
            <person name="Sakurai N."/>
            <person name="Takahashi Y."/>
            <person name="Watada M."/>
            <person name="Katoh T."/>
            <person name="Gotoh A."/>
            <person name="Gotoh Y."/>
            <person name="Taniguchi I."/>
            <person name="Nakamura K."/>
            <person name="Hayashi T."/>
            <person name="Katayama T."/>
            <person name="Uemura T."/>
            <person name="Hattori Y."/>
        </authorList>
    </citation>
    <scope>NUCLEOTIDE SEQUENCE [LARGE SCALE GENOMIC DNA]</scope>
    <source>
        <strain evidence="5 6">SC-9</strain>
    </source>
</reference>
<dbReference type="Gene3D" id="3.30.70.980">
    <property type="match status" value="2"/>
</dbReference>
<dbReference type="GeneID" id="90073067"/>
<gene>
    <name evidence="5" type="ORF">DASC09_024130</name>
</gene>
<comment type="subcellular location">
    <subcellularLocation>
        <location evidence="1">Mitochondrion</location>
    </subcellularLocation>
</comment>
<comment type="similarity">
    <text evidence="2">Belongs to the TACO1 family.</text>
</comment>
<dbReference type="FunFam" id="1.10.10.200:FF:000002">
    <property type="entry name" value="Probable transcriptional regulatory protein CLM62_37755"/>
    <property type="match status" value="1"/>
</dbReference>
<dbReference type="InterPro" id="IPR026564">
    <property type="entry name" value="Transcrip_reg_TACO1-like_dom3"/>
</dbReference>
<feature type="domain" description="TACO1/YebC-like second and third" evidence="3">
    <location>
        <begin position="113"/>
        <end position="285"/>
    </location>
</feature>
<dbReference type="InterPro" id="IPR048300">
    <property type="entry name" value="TACO1_YebC-like_2nd/3rd_dom"/>
</dbReference>
<dbReference type="GO" id="GO:0005739">
    <property type="term" value="C:mitochondrion"/>
    <property type="evidence" value="ECO:0007669"/>
    <property type="project" value="UniProtKB-SubCell"/>
</dbReference>
<dbReference type="InterPro" id="IPR049083">
    <property type="entry name" value="TACO1_YebC_N"/>
</dbReference>
<evidence type="ECO:0000313" key="5">
    <source>
        <dbReference type="EMBL" id="GMM35088.1"/>
    </source>
</evidence>
<evidence type="ECO:0000256" key="2">
    <source>
        <dbReference type="ARBA" id="ARBA00008724"/>
    </source>
</evidence>
<dbReference type="InterPro" id="IPR029072">
    <property type="entry name" value="YebC-like"/>
</dbReference>
<evidence type="ECO:0000313" key="6">
    <source>
        <dbReference type="Proteomes" id="UP001360560"/>
    </source>
</evidence>
<sequence length="289" mass="31858">MLPFLNIRCSSGAARQIIAKRLLSRTPAQLSGHNKWSTIKHDKAKNDAEKNKISNKFSGAIAVAAREGGPDPTKNIRLATVIEAAQKANVMKRVIENAIKRGSGTGDNKKQLDQMVYEGVGPAGVAFVVEALTDNKNRTIGEVRACFTKFGGSLSPSLFNFDRKGYVVCELPLQNALTEDQVFDKVIECGGEDYEVYENDEEPTKDKDGNLIPLPKLLEVTTDPSDTGNATVELKKDFKIKQVGIAYIPKPDLVMKVEEVEVREKLDKLLQSLEDLDDVTDVYSNTEEN</sequence>
<proteinExistence type="inferred from homology"/>
<comment type="caution">
    <text evidence="5">The sequence shown here is derived from an EMBL/GenBank/DDBJ whole genome shotgun (WGS) entry which is preliminary data.</text>
</comment>
<dbReference type="AlphaFoldDB" id="A0AAV5QJS4"/>